<organism evidence="2 3">
    <name type="scientific">Ophiocordyceps camponoti-floridani</name>
    <dbReference type="NCBI Taxonomy" id="2030778"/>
    <lineage>
        <taxon>Eukaryota</taxon>
        <taxon>Fungi</taxon>
        <taxon>Dikarya</taxon>
        <taxon>Ascomycota</taxon>
        <taxon>Pezizomycotina</taxon>
        <taxon>Sordariomycetes</taxon>
        <taxon>Hypocreomycetidae</taxon>
        <taxon>Hypocreales</taxon>
        <taxon>Ophiocordycipitaceae</taxon>
        <taxon>Ophiocordyceps</taxon>
    </lineage>
</organism>
<reference evidence="2 3" key="1">
    <citation type="journal article" date="2020" name="G3 (Bethesda)">
        <title>Genetic Underpinnings of Host Manipulation by Ophiocordyceps as Revealed by Comparative Transcriptomics.</title>
        <authorList>
            <person name="Will I."/>
            <person name="Das B."/>
            <person name="Trinh T."/>
            <person name="Brachmann A."/>
            <person name="Ohm R.A."/>
            <person name="de Bekker C."/>
        </authorList>
    </citation>
    <scope>NUCLEOTIDE SEQUENCE [LARGE SCALE GENOMIC DNA]</scope>
    <source>
        <strain evidence="2 3">EC05</strain>
    </source>
</reference>
<dbReference type="EMBL" id="JAACLJ010000005">
    <property type="protein sequence ID" value="KAF4585805.1"/>
    <property type="molecule type" value="Genomic_DNA"/>
</dbReference>
<keyword evidence="3" id="KW-1185">Reference proteome</keyword>
<protein>
    <submittedName>
        <fullName evidence="2">Secreted lipase</fullName>
    </submittedName>
</protein>
<feature type="compositionally biased region" description="Polar residues" evidence="1">
    <location>
        <begin position="1"/>
        <end position="19"/>
    </location>
</feature>
<dbReference type="GO" id="GO:0016787">
    <property type="term" value="F:hydrolase activity"/>
    <property type="evidence" value="ECO:0007669"/>
    <property type="project" value="InterPro"/>
</dbReference>
<gene>
    <name evidence="2" type="ORF">GQ602_005110</name>
</gene>
<dbReference type="AlphaFoldDB" id="A0A8H4Q5J9"/>
<dbReference type="GO" id="GO:0016042">
    <property type="term" value="P:lipid catabolic process"/>
    <property type="evidence" value="ECO:0007669"/>
    <property type="project" value="InterPro"/>
</dbReference>
<dbReference type="InterPro" id="IPR029058">
    <property type="entry name" value="AB_hydrolase_fold"/>
</dbReference>
<dbReference type="SUPFAM" id="SSF53474">
    <property type="entry name" value="alpha/beta-Hydrolases"/>
    <property type="match status" value="1"/>
</dbReference>
<dbReference type="Proteomes" id="UP000562929">
    <property type="component" value="Unassembled WGS sequence"/>
</dbReference>
<dbReference type="Pfam" id="PF01674">
    <property type="entry name" value="Lipase_2"/>
    <property type="match status" value="1"/>
</dbReference>
<comment type="caution">
    <text evidence="2">The sequence shown here is derived from an EMBL/GenBank/DDBJ whole genome shotgun (WGS) entry which is preliminary data.</text>
</comment>
<evidence type="ECO:0000313" key="3">
    <source>
        <dbReference type="Proteomes" id="UP000562929"/>
    </source>
</evidence>
<evidence type="ECO:0000256" key="1">
    <source>
        <dbReference type="SAM" id="MobiDB-lite"/>
    </source>
</evidence>
<evidence type="ECO:0000313" key="2">
    <source>
        <dbReference type="EMBL" id="KAF4585805.1"/>
    </source>
</evidence>
<proteinExistence type="predicted"/>
<accession>A0A8H4Q5J9</accession>
<feature type="region of interest" description="Disordered" evidence="1">
    <location>
        <begin position="1"/>
        <end position="21"/>
    </location>
</feature>
<dbReference type="Gene3D" id="3.40.50.1820">
    <property type="entry name" value="alpha/beta hydrolase"/>
    <property type="match status" value="1"/>
</dbReference>
<dbReference type="InterPro" id="IPR002918">
    <property type="entry name" value="Lipase_EstA/Esterase_EstB"/>
</dbReference>
<sequence>MQQIAREASSQSPSLTVGRSDNFACRSPGKKPIVLLHGLFGSPQIELNEFEAWMRRLGYCTFAPFYGSFNRDIPILGGLKPIAQSSKEIAAYIRNVLRRTGAAKIDLVGHSEGALQVLYGPKFDGYARYVDNIVAIAPPTHGTDLSRIYNLVDVIPGLNRQILRRILESVGCGACDDLIPQGEAVTRLNDGRPIVQYGNTVTIITSRRDEIITPVETAFVNEPGVRNLFVQDYCPRDISGHLGEVYDYNVWQLARNAIERNYSRPIECTRLMLPVR</sequence>
<name>A0A8H4Q5J9_9HYPO</name>
<dbReference type="OrthoDB" id="9974421at2759"/>